<gene>
    <name evidence="1" type="ORF">HF292_005050</name>
</gene>
<evidence type="ECO:0000313" key="1">
    <source>
        <dbReference type="EMBL" id="XRP74020.1"/>
    </source>
</evidence>
<reference evidence="1 2" key="1">
    <citation type="journal article" date="2021" name="ISME J.">
        <title>Genomic evolution of the class Acidithiobacillia: deep-branching Proteobacteria living in extreme acidic conditions.</title>
        <authorList>
            <person name="Moya-Beltran A."/>
            <person name="Beard S."/>
            <person name="Rojas-Villalobos C."/>
            <person name="Issotta F."/>
            <person name="Gallardo Y."/>
            <person name="Ulloa R."/>
            <person name="Giaveno A."/>
            <person name="Degli Esposti M."/>
            <person name="Johnson D.B."/>
            <person name="Quatrini R."/>
        </authorList>
    </citation>
    <scope>NUCLEOTIDE SEQUENCE [LARGE SCALE GENOMIC DNA]</scope>
    <source>
        <strain evidence="1 2">CF3</strain>
    </source>
</reference>
<dbReference type="Proteomes" id="UP001196097">
    <property type="component" value="Chromosome"/>
</dbReference>
<keyword evidence="2" id="KW-1185">Reference proteome</keyword>
<accession>A0ACD5IKJ6</accession>
<dbReference type="EMBL" id="CP130946">
    <property type="protein sequence ID" value="XRP74020.1"/>
    <property type="molecule type" value="Genomic_DNA"/>
</dbReference>
<sequence length="509" mass="57720">MTAQCIDQLLALGEKLKNDVEESGKRNTDVFLAIWDSIELRLLDEDFDLVSAREPKNIVDLSVREGLVDIGRCYLAGDSRLPNDRNIAEQWLAIGAEWGSLMGQMLLLRMNIEAGRTAYDPRWLQAFQRWQAEEERSDFLWKNQNQRFSMMRLVAFGLGLQAAVGRKDAALAEEVLGIMRALSFDDLQLTGLKWQAEMLLLRNKPASEPSRQILNSIAPGNDNKENQALERFKPLLRPLPLQTWPGTLSWTENLRREYPWMSRAMDMLENEWALNRVTGQPVLKFRPLLLVGNPGLGKSRFVQSLGEALRLPTAFMTMAGMNDNMMLKGTARGWSSARAGYLVEFMLENRLANPLVCLDEMEKIGTGRNNGRLWETLLTMLEPATASRVTDEFLLGPVDYSSVNWAATANDVEDLPEPLQSRFTIIRVGEPAREDFDRILTNILKDIARDLGTEPWALPSLNPQVAGALRRRFQRKPSSLRRLAVITRSLLQLEAKAQMDEDGALRRLQ</sequence>
<protein>
    <submittedName>
        <fullName evidence="1">AAA family ATPase</fullName>
    </submittedName>
</protein>
<proteinExistence type="predicted"/>
<organism evidence="1 2">
    <name type="scientific">Acidithiobacillus ferruginosus</name>
    <dbReference type="NCBI Taxonomy" id="3063951"/>
    <lineage>
        <taxon>Bacteria</taxon>
        <taxon>Pseudomonadati</taxon>
        <taxon>Pseudomonadota</taxon>
        <taxon>Acidithiobacillia</taxon>
        <taxon>Acidithiobacillales</taxon>
        <taxon>Acidithiobacillaceae</taxon>
        <taxon>Acidithiobacillus</taxon>
    </lineage>
</organism>
<name>A0ACD5IKJ6_9PROT</name>
<evidence type="ECO:0000313" key="2">
    <source>
        <dbReference type="Proteomes" id="UP001196097"/>
    </source>
</evidence>